<feature type="domain" description="T6SS Phospholipase effector Tle1-like catalytic" evidence="2">
    <location>
        <begin position="3"/>
        <end position="293"/>
    </location>
</feature>
<evidence type="ECO:0000313" key="3">
    <source>
        <dbReference type="EMBL" id="GHF45999.1"/>
    </source>
</evidence>
<dbReference type="InterPro" id="IPR018712">
    <property type="entry name" value="Tle1-like_cat"/>
</dbReference>
<name>A0A8J3GVY1_9RHOB</name>
<sequence>MPRKLVICIDGTGNEIGDRETNVLKLYKCLAQTETQRIHYVMGVGTYDGPQFFGRARQLVKGVFGLAFGLGLEDDVLKAYSHICREYREDDDIILAGFSRGAYAVRVLAGFIHNFGLVRPEVLHLIAPVFRAYRAVTEQTGRVDNNRLFQSLREYERVLRPEPAPIRALLLFDTVSSILRFTRPLRNLWKYQSPAELGTHASVNSNVSVRIVLHALALDERRSLFRAQAWEPAENDRDGDTPLYFGNNFRNPSSRRRQIVRQRWFPGFHSDIGGSPPEDRSGIGKITLLWMLDALEAAEREAHAEDTAEGKPPPPDATPGLALRRNARRYYIEGEPSDRRTPGGLPYAAPDPLAPLHDSIFPGGASPASAWALLEVLPKSLKRRAPGPPAWYRRGLIWYLPLQEPRPVPAGHEIDDSLRTRVLKDPYYRPPNLPPS</sequence>
<evidence type="ECO:0000256" key="1">
    <source>
        <dbReference type="SAM" id="MobiDB-lite"/>
    </source>
</evidence>
<accession>A0A8J3GVY1</accession>
<protein>
    <recommendedName>
        <fullName evidence="2">T6SS Phospholipase effector Tle1-like catalytic domain-containing protein</fullName>
    </recommendedName>
</protein>
<reference evidence="3" key="1">
    <citation type="journal article" date="2014" name="Int. J. Syst. Evol. Microbiol.">
        <title>Complete genome sequence of Corynebacterium casei LMG S-19264T (=DSM 44701T), isolated from a smear-ripened cheese.</title>
        <authorList>
            <consortium name="US DOE Joint Genome Institute (JGI-PGF)"/>
            <person name="Walter F."/>
            <person name="Albersmeier A."/>
            <person name="Kalinowski J."/>
            <person name="Ruckert C."/>
        </authorList>
    </citation>
    <scope>NUCLEOTIDE SEQUENCE</scope>
    <source>
        <strain evidence="3">KCTC 42650</strain>
    </source>
</reference>
<dbReference type="Proteomes" id="UP000626220">
    <property type="component" value="Unassembled WGS sequence"/>
</dbReference>
<keyword evidence="4" id="KW-1185">Reference proteome</keyword>
<dbReference type="PANTHER" id="PTHR33840:SF1">
    <property type="entry name" value="TLE1 PHOSPHOLIPASE DOMAIN-CONTAINING PROTEIN"/>
    <property type="match status" value="1"/>
</dbReference>
<dbReference type="Pfam" id="PF09994">
    <property type="entry name" value="T6SS_Tle1-like_cat"/>
    <property type="match status" value="1"/>
</dbReference>
<comment type="caution">
    <text evidence="3">The sequence shown here is derived from an EMBL/GenBank/DDBJ whole genome shotgun (WGS) entry which is preliminary data.</text>
</comment>
<evidence type="ECO:0000259" key="2">
    <source>
        <dbReference type="Pfam" id="PF09994"/>
    </source>
</evidence>
<dbReference type="SUPFAM" id="SSF53474">
    <property type="entry name" value="alpha/beta-Hydrolases"/>
    <property type="match status" value="1"/>
</dbReference>
<feature type="compositionally biased region" description="Basic and acidic residues" evidence="1">
    <location>
        <begin position="300"/>
        <end position="309"/>
    </location>
</feature>
<reference evidence="3" key="2">
    <citation type="submission" date="2020-09" db="EMBL/GenBank/DDBJ databases">
        <authorList>
            <person name="Sun Q."/>
            <person name="Kim S."/>
        </authorList>
    </citation>
    <scope>NUCLEOTIDE SEQUENCE</scope>
    <source>
        <strain evidence="3">KCTC 42650</strain>
    </source>
</reference>
<feature type="region of interest" description="Disordered" evidence="1">
    <location>
        <begin position="300"/>
        <end position="323"/>
    </location>
</feature>
<dbReference type="Gene3D" id="3.40.50.1820">
    <property type="entry name" value="alpha/beta hydrolase"/>
    <property type="match status" value="1"/>
</dbReference>
<proteinExistence type="predicted"/>
<evidence type="ECO:0000313" key="4">
    <source>
        <dbReference type="Proteomes" id="UP000626220"/>
    </source>
</evidence>
<gene>
    <name evidence="3" type="ORF">GCM10017056_17070</name>
</gene>
<organism evidence="3 4">
    <name type="scientific">Seohaeicola zhoushanensis</name>
    <dbReference type="NCBI Taxonomy" id="1569283"/>
    <lineage>
        <taxon>Bacteria</taxon>
        <taxon>Pseudomonadati</taxon>
        <taxon>Pseudomonadota</taxon>
        <taxon>Alphaproteobacteria</taxon>
        <taxon>Rhodobacterales</taxon>
        <taxon>Roseobacteraceae</taxon>
        <taxon>Seohaeicola</taxon>
    </lineage>
</organism>
<dbReference type="RefSeq" id="WP_189679639.1">
    <property type="nucleotide sequence ID" value="NZ_BNCJ01000003.1"/>
</dbReference>
<dbReference type="InterPro" id="IPR029058">
    <property type="entry name" value="AB_hydrolase_fold"/>
</dbReference>
<dbReference type="AlphaFoldDB" id="A0A8J3GVY1"/>
<dbReference type="PANTHER" id="PTHR33840">
    <property type="match status" value="1"/>
</dbReference>
<dbReference type="EMBL" id="BNCJ01000003">
    <property type="protein sequence ID" value="GHF45999.1"/>
    <property type="molecule type" value="Genomic_DNA"/>
</dbReference>